<sequence>MQARSPVRVIFKVFGKFDGAFSYSSSNSHYSYVYDGLYLVDTMNIKRRRYGKLLFKFELNRILGQSETCVSLKDHGENSRQLAKFSRRKKLKPKVCVAEKEKSSLHSYFGITNAGLPPSPPSTPSDGSVIDDEPNPGHDHNGMMMKPLGVDVPKKKKGGSNGRMIVIIVLSSVTAFVVFIGLAWICALKCCANLHEDKPVPDGLISSSSKQSRAEKETGPLDWNARMKIALGAARGLAYLHEDSNPCVIHWDFKASNILLEYDFTPKVSDF</sequence>
<organism evidence="15 16">
    <name type="scientific">Phaseolus angularis</name>
    <name type="common">Azuki bean</name>
    <name type="synonym">Vigna angularis</name>
    <dbReference type="NCBI Taxonomy" id="3914"/>
    <lineage>
        <taxon>Eukaryota</taxon>
        <taxon>Viridiplantae</taxon>
        <taxon>Streptophyta</taxon>
        <taxon>Embryophyta</taxon>
        <taxon>Tracheophyta</taxon>
        <taxon>Spermatophyta</taxon>
        <taxon>Magnoliopsida</taxon>
        <taxon>eudicotyledons</taxon>
        <taxon>Gunneridae</taxon>
        <taxon>Pentapetalae</taxon>
        <taxon>rosids</taxon>
        <taxon>fabids</taxon>
        <taxon>Fabales</taxon>
        <taxon>Fabaceae</taxon>
        <taxon>Papilionoideae</taxon>
        <taxon>50 kb inversion clade</taxon>
        <taxon>NPAAA clade</taxon>
        <taxon>indigoferoid/millettioid clade</taxon>
        <taxon>Phaseoleae</taxon>
        <taxon>Vigna</taxon>
    </lineage>
</organism>
<evidence type="ECO:0000256" key="7">
    <source>
        <dbReference type="ARBA" id="ARBA00023242"/>
    </source>
</evidence>
<dbReference type="SUPFAM" id="SSF56112">
    <property type="entry name" value="Protein kinase-like (PK-like)"/>
    <property type="match status" value="1"/>
</dbReference>
<keyword evidence="2" id="KW-0723">Serine/threonine-protein kinase</keyword>
<evidence type="ECO:0000256" key="4">
    <source>
        <dbReference type="ARBA" id="ARBA00022741"/>
    </source>
</evidence>
<evidence type="ECO:0000256" key="8">
    <source>
        <dbReference type="ARBA" id="ARBA00047899"/>
    </source>
</evidence>
<dbReference type="Gene3D" id="1.10.510.10">
    <property type="entry name" value="Transferase(Phosphotransferase) domain 1"/>
    <property type="match status" value="1"/>
</dbReference>
<keyword evidence="12" id="KW-0472">Membrane</keyword>
<dbReference type="GO" id="GO:0004674">
    <property type="term" value="F:protein serine/threonine kinase activity"/>
    <property type="evidence" value="ECO:0007669"/>
    <property type="project" value="UniProtKB-KW"/>
</dbReference>
<evidence type="ECO:0000256" key="3">
    <source>
        <dbReference type="ARBA" id="ARBA00022679"/>
    </source>
</evidence>
<dbReference type="Proteomes" id="UP000053144">
    <property type="component" value="Unassembled WGS sequence"/>
</dbReference>
<keyword evidence="6" id="KW-0067">ATP-binding</keyword>
<dbReference type="GO" id="GO:0005524">
    <property type="term" value="F:ATP binding"/>
    <property type="evidence" value="ECO:0007669"/>
    <property type="project" value="UniProtKB-KW"/>
</dbReference>
<dbReference type="SUPFAM" id="SSF88697">
    <property type="entry name" value="PUA domain-like"/>
    <property type="match status" value="1"/>
</dbReference>
<dbReference type="PROSITE" id="PS50011">
    <property type="entry name" value="PROTEIN_KINASE_DOM"/>
    <property type="match status" value="1"/>
</dbReference>
<dbReference type="InterPro" id="IPR008271">
    <property type="entry name" value="Ser/Thr_kinase_AS"/>
</dbReference>
<dbReference type="InterPro" id="IPR000719">
    <property type="entry name" value="Prot_kinase_dom"/>
</dbReference>
<keyword evidence="7 10" id="KW-0539">Nucleus</keyword>
<keyword evidence="3" id="KW-0808">Transferase</keyword>
<dbReference type="FunFam" id="1.10.510.10:FF:001023">
    <property type="entry name" value="Os07g0541700 protein"/>
    <property type="match status" value="1"/>
</dbReference>
<reference evidence="16" key="1">
    <citation type="journal article" date="2015" name="Proc. Natl. Acad. Sci. U.S.A.">
        <title>Genome sequencing of adzuki bean (Vigna angularis) provides insight into high starch and low fat accumulation and domestication.</title>
        <authorList>
            <person name="Yang K."/>
            <person name="Tian Z."/>
            <person name="Chen C."/>
            <person name="Luo L."/>
            <person name="Zhao B."/>
            <person name="Wang Z."/>
            <person name="Yu L."/>
            <person name="Li Y."/>
            <person name="Sun Y."/>
            <person name="Li W."/>
            <person name="Chen Y."/>
            <person name="Li Y."/>
            <person name="Zhang Y."/>
            <person name="Ai D."/>
            <person name="Zhao J."/>
            <person name="Shang C."/>
            <person name="Ma Y."/>
            <person name="Wu B."/>
            <person name="Wang M."/>
            <person name="Gao L."/>
            <person name="Sun D."/>
            <person name="Zhang P."/>
            <person name="Guo F."/>
            <person name="Wang W."/>
            <person name="Li Y."/>
            <person name="Wang J."/>
            <person name="Varshney R.K."/>
            <person name="Wang J."/>
            <person name="Ling H.Q."/>
            <person name="Wan P."/>
        </authorList>
    </citation>
    <scope>NUCLEOTIDE SEQUENCE</scope>
    <source>
        <strain evidence="16">cv. Jingnong 6</strain>
    </source>
</reference>
<dbReference type="AlphaFoldDB" id="A0A0L9T590"/>
<dbReference type="GO" id="GO:0005634">
    <property type="term" value="C:nucleus"/>
    <property type="evidence" value="ECO:0007669"/>
    <property type="project" value="UniProtKB-SubCell"/>
</dbReference>
<feature type="domain" description="Protein kinase" evidence="13">
    <location>
        <begin position="57"/>
        <end position="271"/>
    </location>
</feature>
<dbReference type="InterPro" id="IPR003105">
    <property type="entry name" value="SRA_YDG"/>
</dbReference>
<evidence type="ECO:0000256" key="10">
    <source>
        <dbReference type="PROSITE-ProRule" id="PRU00358"/>
    </source>
</evidence>
<dbReference type="Pfam" id="PF02182">
    <property type="entry name" value="SAD_SRA"/>
    <property type="match status" value="1"/>
</dbReference>
<accession>A0A0L9T590</accession>
<comment type="subcellular location">
    <subcellularLocation>
        <location evidence="10">Nucleus</location>
    </subcellularLocation>
</comment>
<dbReference type="Gramene" id="KOM25274">
    <property type="protein sequence ID" value="KOM25274"/>
    <property type="gene ID" value="LR48_Vigan66s002700"/>
</dbReference>
<dbReference type="EMBL" id="KQ258259">
    <property type="protein sequence ID" value="KOM25274.1"/>
    <property type="molecule type" value="Genomic_DNA"/>
</dbReference>
<feature type="domain" description="YDG" evidence="14">
    <location>
        <begin position="1"/>
        <end position="61"/>
    </location>
</feature>
<dbReference type="InterPro" id="IPR015947">
    <property type="entry name" value="PUA-like_sf"/>
</dbReference>
<evidence type="ECO:0000256" key="11">
    <source>
        <dbReference type="SAM" id="MobiDB-lite"/>
    </source>
</evidence>
<dbReference type="PANTHER" id="PTHR47989">
    <property type="entry name" value="OS01G0750732 PROTEIN"/>
    <property type="match status" value="1"/>
</dbReference>
<evidence type="ECO:0000313" key="15">
    <source>
        <dbReference type="EMBL" id="KOM25274.1"/>
    </source>
</evidence>
<evidence type="ECO:0000313" key="16">
    <source>
        <dbReference type="Proteomes" id="UP000053144"/>
    </source>
</evidence>
<dbReference type="STRING" id="3914.A0A0L9T590"/>
<comment type="catalytic activity">
    <reaction evidence="8">
        <text>L-threonyl-[protein] + ATP = O-phospho-L-threonyl-[protein] + ADP + H(+)</text>
        <dbReference type="Rhea" id="RHEA:46608"/>
        <dbReference type="Rhea" id="RHEA-COMP:11060"/>
        <dbReference type="Rhea" id="RHEA-COMP:11605"/>
        <dbReference type="ChEBI" id="CHEBI:15378"/>
        <dbReference type="ChEBI" id="CHEBI:30013"/>
        <dbReference type="ChEBI" id="CHEBI:30616"/>
        <dbReference type="ChEBI" id="CHEBI:61977"/>
        <dbReference type="ChEBI" id="CHEBI:456216"/>
        <dbReference type="EC" id="2.7.11.1"/>
    </reaction>
</comment>
<gene>
    <name evidence="15" type="ORF">LR48_Vigan66s002700</name>
</gene>
<evidence type="ECO:0000259" key="14">
    <source>
        <dbReference type="PROSITE" id="PS51015"/>
    </source>
</evidence>
<dbReference type="Pfam" id="PF07714">
    <property type="entry name" value="PK_Tyr_Ser-Thr"/>
    <property type="match status" value="1"/>
</dbReference>
<dbReference type="EC" id="2.7.11.1" evidence="1"/>
<keyword evidence="12" id="KW-0812">Transmembrane</keyword>
<dbReference type="PROSITE" id="PS51015">
    <property type="entry name" value="YDG"/>
    <property type="match status" value="1"/>
</dbReference>
<protein>
    <recommendedName>
        <fullName evidence="1">non-specific serine/threonine protein kinase</fullName>
        <ecNumber evidence="1">2.7.11.1</ecNumber>
    </recommendedName>
</protein>
<evidence type="ECO:0000256" key="5">
    <source>
        <dbReference type="ARBA" id="ARBA00022777"/>
    </source>
</evidence>
<feature type="transmembrane region" description="Helical" evidence="12">
    <location>
        <begin position="164"/>
        <end position="185"/>
    </location>
</feature>
<keyword evidence="12" id="KW-1133">Transmembrane helix</keyword>
<evidence type="ECO:0000256" key="9">
    <source>
        <dbReference type="ARBA" id="ARBA00048679"/>
    </source>
</evidence>
<keyword evidence="5" id="KW-0418">Kinase</keyword>
<dbReference type="Gene3D" id="2.30.280.10">
    <property type="entry name" value="SRA-YDG"/>
    <property type="match status" value="1"/>
</dbReference>
<evidence type="ECO:0000256" key="2">
    <source>
        <dbReference type="ARBA" id="ARBA00022527"/>
    </source>
</evidence>
<name>A0A0L9T590_PHAAN</name>
<keyword evidence="4" id="KW-0547">Nucleotide-binding</keyword>
<dbReference type="InterPro" id="IPR001245">
    <property type="entry name" value="Ser-Thr/Tyr_kinase_cat_dom"/>
</dbReference>
<comment type="catalytic activity">
    <reaction evidence="9">
        <text>L-seryl-[protein] + ATP = O-phospho-L-seryl-[protein] + ADP + H(+)</text>
        <dbReference type="Rhea" id="RHEA:17989"/>
        <dbReference type="Rhea" id="RHEA-COMP:9863"/>
        <dbReference type="Rhea" id="RHEA-COMP:11604"/>
        <dbReference type="ChEBI" id="CHEBI:15378"/>
        <dbReference type="ChEBI" id="CHEBI:29999"/>
        <dbReference type="ChEBI" id="CHEBI:30616"/>
        <dbReference type="ChEBI" id="CHEBI:83421"/>
        <dbReference type="ChEBI" id="CHEBI:456216"/>
        <dbReference type="EC" id="2.7.11.1"/>
    </reaction>
</comment>
<dbReference type="PROSITE" id="PS00108">
    <property type="entry name" value="PROTEIN_KINASE_ST"/>
    <property type="match status" value="1"/>
</dbReference>
<feature type="region of interest" description="Disordered" evidence="11">
    <location>
        <begin position="115"/>
        <end position="143"/>
    </location>
</feature>
<evidence type="ECO:0000256" key="12">
    <source>
        <dbReference type="SAM" id="Phobius"/>
    </source>
</evidence>
<evidence type="ECO:0000259" key="13">
    <source>
        <dbReference type="PROSITE" id="PS50011"/>
    </source>
</evidence>
<dbReference type="InterPro" id="IPR036987">
    <property type="entry name" value="SRA-YDG_sf"/>
</dbReference>
<proteinExistence type="predicted"/>
<dbReference type="PANTHER" id="PTHR47989:SF45">
    <property type="entry name" value="OS01G0709500 PROTEIN"/>
    <property type="match status" value="1"/>
</dbReference>
<evidence type="ECO:0000256" key="1">
    <source>
        <dbReference type="ARBA" id="ARBA00012513"/>
    </source>
</evidence>
<dbReference type="InterPro" id="IPR011009">
    <property type="entry name" value="Kinase-like_dom_sf"/>
</dbReference>
<evidence type="ECO:0000256" key="6">
    <source>
        <dbReference type="ARBA" id="ARBA00022840"/>
    </source>
</evidence>